<gene>
    <name evidence="1" type="ORF">SDC9_82467</name>
</gene>
<dbReference type="EMBL" id="VSSQ01007424">
    <property type="protein sequence ID" value="MPM35873.1"/>
    <property type="molecule type" value="Genomic_DNA"/>
</dbReference>
<accession>A0A644ZAY2</accession>
<sequence>MASRASNPSNELFIGTPITGSDVIDAITPGRCAAIPAAAIITLMPLVAAPFANVSTCSGVRWADNA</sequence>
<protein>
    <submittedName>
        <fullName evidence="1">Uncharacterized protein</fullName>
    </submittedName>
</protein>
<dbReference type="AlphaFoldDB" id="A0A644ZAY2"/>
<proteinExistence type="predicted"/>
<organism evidence="1">
    <name type="scientific">bioreactor metagenome</name>
    <dbReference type="NCBI Taxonomy" id="1076179"/>
    <lineage>
        <taxon>unclassified sequences</taxon>
        <taxon>metagenomes</taxon>
        <taxon>ecological metagenomes</taxon>
    </lineage>
</organism>
<name>A0A644ZAY2_9ZZZZ</name>
<evidence type="ECO:0000313" key="1">
    <source>
        <dbReference type="EMBL" id="MPM35873.1"/>
    </source>
</evidence>
<comment type="caution">
    <text evidence="1">The sequence shown here is derived from an EMBL/GenBank/DDBJ whole genome shotgun (WGS) entry which is preliminary data.</text>
</comment>
<reference evidence="1" key="1">
    <citation type="submission" date="2019-08" db="EMBL/GenBank/DDBJ databases">
        <authorList>
            <person name="Kucharzyk K."/>
            <person name="Murdoch R.W."/>
            <person name="Higgins S."/>
            <person name="Loffler F."/>
        </authorList>
    </citation>
    <scope>NUCLEOTIDE SEQUENCE</scope>
</reference>